<dbReference type="CDD" id="cd01132">
    <property type="entry name" value="F1-ATPase_alpha_CD"/>
    <property type="match status" value="1"/>
</dbReference>
<dbReference type="AlphaFoldDB" id="A0A132N9R4"/>
<dbReference type="GO" id="GO:0043531">
    <property type="term" value="F:ADP binding"/>
    <property type="evidence" value="ECO:0007669"/>
    <property type="project" value="TreeGrafter"/>
</dbReference>
<dbReference type="GO" id="GO:0045259">
    <property type="term" value="C:proton-transporting ATP synthase complex"/>
    <property type="evidence" value="ECO:0007669"/>
    <property type="project" value="UniProtKB-KW"/>
</dbReference>
<dbReference type="InterPro" id="IPR033732">
    <property type="entry name" value="ATP_synth_F1_a_nt-bd_dom"/>
</dbReference>
<dbReference type="HAMAP" id="MF_01346">
    <property type="entry name" value="ATP_synth_alpha_bact"/>
    <property type="match status" value="1"/>
</dbReference>
<evidence type="ECO:0000259" key="18">
    <source>
        <dbReference type="Pfam" id="PF02874"/>
    </source>
</evidence>
<dbReference type="GO" id="GO:0005886">
    <property type="term" value="C:plasma membrane"/>
    <property type="evidence" value="ECO:0007669"/>
    <property type="project" value="UniProtKB-SubCell"/>
</dbReference>
<dbReference type="OrthoDB" id="9803053at2"/>
<keyword evidence="9 14" id="KW-1278">Translocase</keyword>
<organism evidence="19 21">
    <name type="scientific">Hydrogenibacillus schlegelii</name>
    <name type="common">Bacillus schlegelii</name>
    <dbReference type="NCBI Taxonomy" id="1484"/>
    <lineage>
        <taxon>Bacteria</taxon>
        <taxon>Bacillati</taxon>
        <taxon>Bacillota</taxon>
        <taxon>Bacilli</taxon>
        <taxon>Bacillales</taxon>
        <taxon>Bacillales Family X. Incertae Sedis</taxon>
        <taxon>Hydrogenibacillus</taxon>
    </lineage>
</organism>
<dbReference type="SUPFAM" id="SSF47917">
    <property type="entry name" value="C-terminal domain of alpha and beta subunits of F1 ATP synthase"/>
    <property type="match status" value="1"/>
</dbReference>
<dbReference type="GO" id="GO:0046933">
    <property type="term" value="F:proton-transporting ATP synthase activity, rotational mechanism"/>
    <property type="evidence" value="ECO:0007669"/>
    <property type="project" value="UniProtKB-UniRule"/>
</dbReference>
<dbReference type="EC" id="7.1.2.2" evidence="14"/>
<keyword evidence="7 14" id="KW-0375">Hydrogen ion transport</keyword>
<keyword evidence="11 14" id="KW-0472">Membrane</keyword>
<protein>
    <recommendedName>
        <fullName evidence="14">ATP synthase subunit alpha</fullName>
        <ecNumber evidence="14">7.1.2.2</ecNumber>
    </recommendedName>
    <alternativeName>
        <fullName evidence="14">ATP synthase F1 sector subunit alpha</fullName>
    </alternativeName>
    <alternativeName>
        <fullName evidence="14">F-ATPase subunit alpha</fullName>
    </alternativeName>
</protein>
<dbReference type="NCBIfam" id="TIGR00962">
    <property type="entry name" value="atpA"/>
    <property type="match status" value="1"/>
</dbReference>
<sequence>MSAIKAEEISALLRQQIERYRTALDVAEVGTIIQVGDGIALIHGLKNAMAGELLEFPGGTMGMVLNLNEDSVGAVIMGPYQHIKEGDVVRRTKRIMEVPVGRRLIGRVVNPLGQPVDGGPPIEPEGYRPVESPAPGVIDRQSVKEPMLTGIKAIDAMIPIGRGQRELIIGDRKTGKTAIAVDAIINQKGQDMICIYVAIGQKESTVAKVVETFRKYGAMDYTIVVTASASEPAPLLYLAPYAGVAMAEHFMHQGKHVLIVYDDLSKQAAAYRELSLLLRRPPGREAYPGDVFYLHSRLLERAAKLSDAKGGGSITALPFIETQAGDISAYIPTNVISITDGQIFLESDLFHAGIRPAIDVGRSVSRVGGSAQIPAMRKVAGTLRLELAQYRELAAFAQFGSDLDKATQAQLARGERLVELLKQDQFQPMPIEHQVISLFAGTRGFLDDIPVADVRRFERELIAYFEAEQKALLDEIRETKKLPDEDKLKAAIAEFKKGFRPSGQA</sequence>
<dbReference type="Pfam" id="PF00006">
    <property type="entry name" value="ATP-synt_ab"/>
    <property type="match status" value="1"/>
</dbReference>
<dbReference type="CDD" id="cd18113">
    <property type="entry name" value="ATP-synt_F1_alpha_C"/>
    <property type="match status" value="1"/>
</dbReference>
<dbReference type="EMBL" id="PEBV01000003">
    <property type="protein sequence ID" value="PTQ54564.1"/>
    <property type="molecule type" value="Genomic_DNA"/>
</dbReference>
<dbReference type="GO" id="GO:0005524">
    <property type="term" value="F:ATP binding"/>
    <property type="evidence" value="ECO:0007669"/>
    <property type="project" value="UniProtKB-UniRule"/>
</dbReference>
<evidence type="ECO:0000259" key="16">
    <source>
        <dbReference type="Pfam" id="PF00006"/>
    </source>
</evidence>
<name>A0A132N9R4_HYDSH</name>
<feature type="site" description="Required for activity" evidence="14">
    <location>
        <position position="363"/>
    </location>
</feature>
<feature type="region of interest" description="Disordered" evidence="15">
    <location>
        <begin position="115"/>
        <end position="136"/>
    </location>
</feature>
<dbReference type="CDD" id="cd18116">
    <property type="entry name" value="ATP-synt_F1_alpha_N"/>
    <property type="match status" value="1"/>
</dbReference>
<evidence type="ECO:0000313" key="19">
    <source>
        <dbReference type="EMBL" id="OAR04209.1"/>
    </source>
</evidence>
<dbReference type="Pfam" id="PF02874">
    <property type="entry name" value="ATP-synt_ab_N"/>
    <property type="match status" value="1"/>
</dbReference>
<keyword evidence="13 14" id="KW-0066">ATP synthesis</keyword>
<dbReference type="InterPro" id="IPR004100">
    <property type="entry name" value="ATPase_F1/V1/A1_a/bsu_N"/>
</dbReference>
<comment type="catalytic activity">
    <reaction evidence="14">
        <text>ATP + H2O + 4 H(+)(in) = ADP + phosphate + 5 H(+)(out)</text>
        <dbReference type="Rhea" id="RHEA:57720"/>
        <dbReference type="ChEBI" id="CHEBI:15377"/>
        <dbReference type="ChEBI" id="CHEBI:15378"/>
        <dbReference type="ChEBI" id="CHEBI:30616"/>
        <dbReference type="ChEBI" id="CHEBI:43474"/>
        <dbReference type="ChEBI" id="CHEBI:456216"/>
        <dbReference type="EC" id="7.1.2.2"/>
    </reaction>
</comment>
<dbReference type="InterPro" id="IPR005294">
    <property type="entry name" value="ATP_synth_F1_asu"/>
</dbReference>
<dbReference type="FunFam" id="1.20.150.20:FF:000001">
    <property type="entry name" value="ATP synthase subunit alpha"/>
    <property type="match status" value="1"/>
</dbReference>
<dbReference type="InterPro" id="IPR020003">
    <property type="entry name" value="ATPase_a/bsu_AS"/>
</dbReference>
<dbReference type="Proteomes" id="UP000243024">
    <property type="component" value="Unassembled WGS sequence"/>
</dbReference>
<reference evidence="19 21" key="1">
    <citation type="submission" date="2015-09" db="EMBL/GenBank/DDBJ databases">
        <title>Draft genome sequence of Hydrogenibacillus schlegelii DSM 2000.</title>
        <authorList>
            <person name="Hemp J."/>
        </authorList>
    </citation>
    <scope>NUCLEOTIDE SEQUENCE [LARGE SCALE GENOMIC DNA]</scope>
    <source>
        <strain evidence="19 21">MA 48</strain>
    </source>
</reference>
<evidence type="ECO:0000256" key="13">
    <source>
        <dbReference type="ARBA" id="ARBA00023310"/>
    </source>
</evidence>
<evidence type="ECO:0000256" key="14">
    <source>
        <dbReference type="HAMAP-Rule" id="MF_01346"/>
    </source>
</evidence>
<dbReference type="Pfam" id="PF00306">
    <property type="entry name" value="ATP-synt_ab_C"/>
    <property type="match status" value="1"/>
</dbReference>
<evidence type="ECO:0000259" key="17">
    <source>
        <dbReference type="Pfam" id="PF00306"/>
    </source>
</evidence>
<keyword evidence="21" id="KW-1185">Reference proteome</keyword>
<dbReference type="NCBIfam" id="NF009884">
    <property type="entry name" value="PRK13343.1"/>
    <property type="match status" value="1"/>
</dbReference>
<dbReference type="Proteomes" id="UP000244180">
    <property type="component" value="Unassembled WGS sequence"/>
</dbReference>
<keyword evidence="4 14" id="KW-0813">Transport</keyword>
<dbReference type="GO" id="GO:0016787">
    <property type="term" value="F:hydrolase activity"/>
    <property type="evidence" value="ECO:0007669"/>
    <property type="project" value="UniProtKB-KW"/>
</dbReference>
<evidence type="ECO:0000313" key="22">
    <source>
        <dbReference type="Proteomes" id="UP000244180"/>
    </source>
</evidence>
<evidence type="ECO:0000256" key="1">
    <source>
        <dbReference type="ARBA" id="ARBA00003784"/>
    </source>
</evidence>
<keyword evidence="19" id="KW-0378">Hydrolase</keyword>
<evidence type="ECO:0000256" key="7">
    <source>
        <dbReference type="ARBA" id="ARBA00022781"/>
    </source>
</evidence>
<evidence type="ECO:0000313" key="21">
    <source>
        <dbReference type="Proteomes" id="UP000243024"/>
    </source>
</evidence>
<evidence type="ECO:0000256" key="11">
    <source>
        <dbReference type="ARBA" id="ARBA00023136"/>
    </source>
</evidence>
<dbReference type="Gene3D" id="3.40.50.300">
    <property type="entry name" value="P-loop containing nucleotide triphosphate hydrolases"/>
    <property type="match status" value="1"/>
</dbReference>
<gene>
    <name evidence="14" type="primary">atpA</name>
    <name evidence="20" type="ORF">HSCHL_0143</name>
    <name evidence="19" type="ORF">SA87_07095</name>
</gene>
<comment type="function">
    <text evidence="1 14">Produces ATP from ADP in the presence of a proton gradient across the membrane. The alpha chain is a regulatory subunit.</text>
</comment>
<keyword evidence="6 14" id="KW-0547">Nucleotide-binding</keyword>
<dbReference type="PIRSF" id="PIRSF039088">
    <property type="entry name" value="F_ATPase_subunit_alpha"/>
    <property type="match status" value="1"/>
</dbReference>
<proteinExistence type="inferred from homology"/>
<dbReference type="InterPro" id="IPR000793">
    <property type="entry name" value="ATP_synth_asu_C"/>
</dbReference>
<dbReference type="EMBL" id="JXBB01000023">
    <property type="protein sequence ID" value="OAR04209.1"/>
    <property type="molecule type" value="Genomic_DNA"/>
</dbReference>
<accession>A0A132N9R4</accession>
<evidence type="ECO:0000256" key="10">
    <source>
        <dbReference type="ARBA" id="ARBA00023065"/>
    </source>
</evidence>
<comment type="caution">
    <text evidence="19">The sequence shown here is derived from an EMBL/GenBank/DDBJ whole genome shotgun (WGS) entry which is preliminary data.</text>
</comment>
<dbReference type="PROSITE" id="PS00152">
    <property type="entry name" value="ATPASE_ALPHA_BETA"/>
    <property type="match status" value="1"/>
</dbReference>
<dbReference type="InterPro" id="IPR038376">
    <property type="entry name" value="ATP_synth_asu_C_sf"/>
</dbReference>
<keyword evidence="5 14" id="KW-1003">Cell membrane</keyword>
<dbReference type="SUPFAM" id="SSF50615">
    <property type="entry name" value="N-terminal domain of alpha and beta subunits of F1 ATP synthase"/>
    <property type="match status" value="1"/>
</dbReference>
<feature type="binding site" evidence="14">
    <location>
        <begin position="170"/>
        <end position="177"/>
    </location>
    <ligand>
        <name>ATP</name>
        <dbReference type="ChEBI" id="CHEBI:30616"/>
    </ligand>
</feature>
<keyword evidence="8 14" id="KW-0067">ATP-binding</keyword>
<evidence type="ECO:0000256" key="4">
    <source>
        <dbReference type="ARBA" id="ARBA00022448"/>
    </source>
</evidence>
<dbReference type="InterPro" id="IPR023366">
    <property type="entry name" value="ATP_synth_asu-like_sf"/>
</dbReference>
<dbReference type="InterPro" id="IPR036121">
    <property type="entry name" value="ATPase_F1/V1/A1_a/bsu_N_sf"/>
</dbReference>
<feature type="domain" description="ATPase F1/V1/A1 complex alpha/beta subunit N-terminal" evidence="18">
    <location>
        <begin position="26"/>
        <end position="92"/>
    </location>
</feature>
<dbReference type="Gene3D" id="1.20.150.20">
    <property type="entry name" value="ATP synthase alpha/beta chain, C-terminal domain"/>
    <property type="match status" value="1"/>
</dbReference>
<keyword evidence="10 14" id="KW-0406">Ion transport</keyword>
<evidence type="ECO:0000256" key="15">
    <source>
        <dbReference type="SAM" id="MobiDB-lite"/>
    </source>
</evidence>
<evidence type="ECO:0000256" key="3">
    <source>
        <dbReference type="ARBA" id="ARBA00008936"/>
    </source>
</evidence>
<feature type="domain" description="ATPase F1/V1/A1 complex alpha/beta subunit nucleotide-binding" evidence="16">
    <location>
        <begin position="150"/>
        <end position="365"/>
    </location>
</feature>
<dbReference type="SUPFAM" id="SSF52540">
    <property type="entry name" value="P-loop containing nucleoside triphosphate hydrolases"/>
    <property type="match status" value="1"/>
</dbReference>
<comment type="subcellular location">
    <subcellularLocation>
        <location evidence="14">Cell membrane</location>
        <topology evidence="14">Peripheral membrane protein</topology>
    </subcellularLocation>
    <subcellularLocation>
        <location evidence="2">Membrane</location>
        <topology evidence="2">Peripheral membrane protein</topology>
    </subcellularLocation>
</comment>
<evidence type="ECO:0000256" key="2">
    <source>
        <dbReference type="ARBA" id="ARBA00004170"/>
    </source>
</evidence>
<keyword evidence="12 14" id="KW-0139">CF(1)</keyword>
<dbReference type="PANTHER" id="PTHR48082">
    <property type="entry name" value="ATP SYNTHASE SUBUNIT ALPHA, MITOCHONDRIAL"/>
    <property type="match status" value="1"/>
</dbReference>
<evidence type="ECO:0000256" key="12">
    <source>
        <dbReference type="ARBA" id="ARBA00023196"/>
    </source>
</evidence>
<comment type="similarity">
    <text evidence="3 14">Belongs to the ATPase alpha/beta chains family.</text>
</comment>
<reference evidence="20 22" key="2">
    <citation type="submission" date="2017-08" db="EMBL/GenBank/DDBJ databases">
        <title>Burning lignite coal seam in the remote Altai Mountains harbors a hydrogen-driven thermophilic microbial community.</title>
        <authorList>
            <person name="Kadnikov V.V."/>
            <person name="Mardanov A.V."/>
            <person name="Ivasenko D."/>
            <person name="Beletsky A.V."/>
            <person name="Karnachuk O.V."/>
            <person name="Ravin N.V."/>
        </authorList>
    </citation>
    <scope>NUCLEOTIDE SEQUENCE [LARGE SCALE GENOMIC DNA]</scope>
    <source>
        <strain evidence="20">AL33</strain>
    </source>
</reference>
<dbReference type="InterPro" id="IPR000194">
    <property type="entry name" value="ATPase_F1/V1/A1_a/bsu_nucl-bd"/>
</dbReference>
<dbReference type="Gene3D" id="2.40.30.20">
    <property type="match status" value="1"/>
</dbReference>
<dbReference type="RefSeq" id="WP_066201541.1">
    <property type="nucleotide sequence ID" value="NZ_CBCSAS010000008.1"/>
</dbReference>
<dbReference type="STRING" id="1484.SA87_07095"/>
<evidence type="ECO:0000256" key="8">
    <source>
        <dbReference type="ARBA" id="ARBA00022840"/>
    </source>
</evidence>
<feature type="domain" description="ATP synthase alpha subunit C-terminal" evidence="17">
    <location>
        <begin position="372"/>
        <end position="495"/>
    </location>
</feature>
<dbReference type="PANTHER" id="PTHR48082:SF2">
    <property type="entry name" value="ATP SYNTHASE SUBUNIT ALPHA, MITOCHONDRIAL"/>
    <property type="match status" value="1"/>
</dbReference>
<evidence type="ECO:0000256" key="5">
    <source>
        <dbReference type="ARBA" id="ARBA00022475"/>
    </source>
</evidence>
<evidence type="ECO:0000256" key="9">
    <source>
        <dbReference type="ARBA" id="ARBA00022967"/>
    </source>
</evidence>
<dbReference type="InterPro" id="IPR027417">
    <property type="entry name" value="P-loop_NTPase"/>
</dbReference>
<evidence type="ECO:0000313" key="20">
    <source>
        <dbReference type="EMBL" id="PTQ54564.1"/>
    </source>
</evidence>
<dbReference type="FunFam" id="2.40.30.20:FF:000001">
    <property type="entry name" value="ATP synthase subunit alpha"/>
    <property type="match status" value="1"/>
</dbReference>
<evidence type="ECO:0000256" key="6">
    <source>
        <dbReference type="ARBA" id="ARBA00022741"/>
    </source>
</evidence>
<dbReference type="FunFam" id="3.40.50.300:FF:000002">
    <property type="entry name" value="ATP synthase subunit alpha"/>
    <property type="match status" value="1"/>
</dbReference>